<comment type="caution">
    <text evidence="1">The sequence shown here is derived from an EMBL/GenBank/DDBJ whole genome shotgun (WGS) entry which is preliminary data.</text>
</comment>
<name>A0A644W2M6_9ZZZZ</name>
<protein>
    <submittedName>
        <fullName evidence="1">Uncharacterized protein</fullName>
    </submittedName>
</protein>
<dbReference type="EMBL" id="VSSQ01000583">
    <property type="protein sequence ID" value="MPL97979.1"/>
    <property type="molecule type" value="Genomic_DNA"/>
</dbReference>
<reference evidence="1" key="1">
    <citation type="submission" date="2019-08" db="EMBL/GenBank/DDBJ databases">
        <authorList>
            <person name="Kucharzyk K."/>
            <person name="Murdoch R.W."/>
            <person name="Higgins S."/>
            <person name="Loffler F."/>
        </authorList>
    </citation>
    <scope>NUCLEOTIDE SEQUENCE</scope>
</reference>
<organism evidence="1">
    <name type="scientific">bioreactor metagenome</name>
    <dbReference type="NCBI Taxonomy" id="1076179"/>
    <lineage>
        <taxon>unclassified sequences</taxon>
        <taxon>metagenomes</taxon>
        <taxon>ecological metagenomes</taxon>
    </lineage>
</organism>
<dbReference type="AlphaFoldDB" id="A0A644W2M6"/>
<sequence>MDGPARVDDGLFISDDDMAGFFGPAEDVERHAVPGDVEIEIDLHPPFMGMARHGVPDAAVFELGETHHELAGTADFRVDILVDGADIGFFRIAHSDFFRLFDVDIAVGVGCVGRGAAEVEMGVVVVIVAFENEVPDSGAEVETVQLLEGEPFSVGDDRARCPHVDNPHLPALQKELRPYLPAALKRQGDSRAGAAGDDAVDVAVGHPDLPGNEQAGDEEVIPEPIGIVVHEIVRVRSVPDVEFHRKSLLCRFQRPP</sequence>
<gene>
    <name evidence="1" type="ORF">SDC9_44176</name>
</gene>
<evidence type="ECO:0000313" key="1">
    <source>
        <dbReference type="EMBL" id="MPL97979.1"/>
    </source>
</evidence>
<proteinExistence type="predicted"/>
<accession>A0A644W2M6</accession>